<gene>
    <name evidence="1" type="primary">orf237</name>
</gene>
<reference evidence="1" key="1">
    <citation type="journal article" date="2020" name="Comput. Struct. Biotechnol. J.">
        <title>The mitogenomes of two saprophytic Boletales species (Coniophora) reveals intron dynamics and accumulation of plasmid-derived and non-conserved genes.</title>
        <authorList>
            <person name="Wu P."/>
            <person name="Bao Z."/>
            <person name="Tu W."/>
            <person name="Li L."/>
            <person name="Xiong C."/>
            <person name="Jin X."/>
            <person name="Li P."/>
            <person name="Gui M."/>
            <person name="Huang W."/>
            <person name="Li Q."/>
        </authorList>
    </citation>
    <scope>NUCLEOTIDE SEQUENCE</scope>
</reference>
<proteinExistence type="predicted"/>
<keyword evidence="1" id="KW-0496">Mitochondrion</keyword>
<geneLocation type="mitochondrion" evidence="1"/>
<name>A0A896YZ03_9AGAM</name>
<dbReference type="EMBL" id="MT375016">
    <property type="protein sequence ID" value="QSE34021.1"/>
    <property type="molecule type" value="Genomic_DNA"/>
</dbReference>
<protein>
    <submittedName>
        <fullName evidence="1">Uncharacterized protein</fullName>
    </submittedName>
</protein>
<organism evidence="1">
    <name type="scientific">Coniophora puteana</name>
    <dbReference type="NCBI Taxonomy" id="80637"/>
    <lineage>
        <taxon>Eukaryota</taxon>
        <taxon>Fungi</taxon>
        <taxon>Dikarya</taxon>
        <taxon>Basidiomycota</taxon>
        <taxon>Agaricomycotina</taxon>
        <taxon>Agaricomycetes</taxon>
        <taxon>Agaricomycetidae</taxon>
        <taxon>Boletales</taxon>
        <taxon>Coniophorineae</taxon>
        <taxon>Coniophoraceae</taxon>
        <taxon>Coniophora</taxon>
    </lineage>
</organism>
<accession>A0A896YZ03</accession>
<sequence>MNQTPILLKDKISEETQYSIDKFYRNGHFYTNAQLYEFRREVLATIENNRIEKKFNNTLSNRVTAASAKETVEYLIGDVDNHNLFGSILGFSKKKGNRFSFFLYYSHETGRVERILFNPGSTRDDLNLSYGDLKMNNLTINDERIFNKYNFQSIHLEKNQVPQIIKDLKTFINSRTITDRLDLILKVSEFNKRSINKIFNIFTNGQYNQNMVINDRSINLKIKPTTKRFEMKGYKAP</sequence>
<dbReference type="AlphaFoldDB" id="A0A896YZ03"/>
<evidence type="ECO:0000313" key="1">
    <source>
        <dbReference type="EMBL" id="QSE34021.1"/>
    </source>
</evidence>